<protein>
    <submittedName>
        <fullName evidence="1">Uncharacterized protein</fullName>
    </submittedName>
</protein>
<name>A0ACB8D3G6_DERSI</name>
<dbReference type="Proteomes" id="UP000821865">
    <property type="component" value="Chromosome 3"/>
</dbReference>
<keyword evidence="2" id="KW-1185">Reference proteome</keyword>
<organism evidence="1 2">
    <name type="scientific">Dermacentor silvarum</name>
    <name type="common">Tick</name>
    <dbReference type="NCBI Taxonomy" id="543639"/>
    <lineage>
        <taxon>Eukaryota</taxon>
        <taxon>Metazoa</taxon>
        <taxon>Ecdysozoa</taxon>
        <taxon>Arthropoda</taxon>
        <taxon>Chelicerata</taxon>
        <taxon>Arachnida</taxon>
        <taxon>Acari</taxon>
        <taxon>Parasitiformes</taxon>
        <taxon>Ixodida</taxon>
        <taxon>Ixodoidea</taxon>
        <taxon>Ixodidae</taxon>
        <taxon>Rhipicephalinae</taxon>
        <taxon>Dermacentor</taxon>
    </lineage>
</organism>
<gene>
    <name evidence="1" type="ORF">HPB49_006953</name>
</gene>
<comment type="caution">
    <text evidence="1">The sequence shown here is derived from an EMBL/GenBank/DDBJ whole genome shotgun (WGS) entry which is preliminary data.</text>
</comment>
<proteinExistence type="predicted"/>
<dbReference type="EMBL" id="CM023472">
    <property type="protein sequence ID" value="KAH7958957.1"/>
    <property type="molecule type" value="Genomic_DNA"/>
</dbReference>
<reference evidence="1" key="1">
    <citation type="submission" date="2020-05" db="EMBL/GenBank/DDBJ databases">
        <title>Large-scale comparative analyses of tick genomes elucidate their genetic diversity and vector capacities.</title>
        <authorList>
            <person name="Jia N."/>
            <person name="Wang J."/>
            <person name="Shi W."/>
            <person name="Du L."/>
            <person name="Sun Y."/>
            <person name="Zhan W."/>
            <person name="Jiang J."/>
            <person name="Wang Q."/>
            <person name="Zhang B."/>
            <person name="Ji P."/>
            <person name="Sakyi L.B."/>
            <person name="Cui X."/>
            <person name="Yuan T."/>
            <person name="Jiang B."/>
            <person name="Yang W."/>
            <person name="Lam T.T.-Y."/>
            <person name="Chang Q."/>
            <person name="Ding S."/>
            <person name="Wang X."/>
            <person name="Zhu J."/>
            <person name="Ruan X."/>
            <person name="Zhao L."/>
            <person name="Wei J."/>
            <person name="Que T."/>
            <person name="Du C."/>
            <person name="Cheng J."/>
            <person name="Dai P."/>
            <person name="Han X."/>
            <person name="Huang E."/>
            <person name="Gao Y."/>
            <person name="Liu J."/>
            <person name="Shao H."/>
            <person name="Ye R."/>
            <person name="Li L."/>
            <person name="Wei W."/>
            <person name="Wang X."/>
            <person name="Wang C."/>
            <person name="Yang T."/>
            <person name="Huo Q."/>
            <person name="Li W."/>
            <person name="Guo W."/>
            <person name="Chen H."/>
            <person name="Zhou L."/>
            <person name="Ni X."/>
            <person name="Tian J."/>
            <person name="Zhou Y."/>
            <person name="Sheng Y."/>
            <person name="Liu T."/>
            <person name="Pan Y."/>
            <person name="Xia L."/>
            <person name="Li J."/>
            <person name="Zhao F."/>
            <person name="Cao W."/>
        </authorList>
    </citation>
    <scope>NUCLEOTIDE SEQUENCE</scope>
    <source>
        <strain evidence="1">Dsil-2018</strain>
    </source>
</reference>
<accession>A0ACB8D3G6</accession>
<sequence length="284" mass="30251">MNSFDNVNLSGWDKWYHDGDFRVRGTAGKEDAAGSEEAVIPGCCGLQFTPQGRAVHFTSSTQSLYSELERTMPDLKGKVAIITGASSGIGEGTALYFASLGCSLTLTARNKQALERVAKECCAKGLPCDKVIVVPGDISVEKDVAAVVEKTAKHFGKIDILVNNAGIPMPGTIDRTTTEDYNRVWDTNFRGPLCMIKNALPYLRKTKGSIVNISSVASTIVMLEKTTGAAHALGRTGTPDEVARCIAFLASDDASFVTGISMPVDGGLLLVSSLSHGTPWEENM</sequence>
<evidence type="ECO:0000313" key="1">
    <source>
        <dbReference type="EMBL" id="KAH7958957.1"/>
    </source>
</evidence>
<evidence type="ECO:0000313" key="2">
    <source>
        <dbReference type="Proteomes" id="UP000821865"/>
    </source>
</evidence>